<gene>
    <name evidence="6" type="ORF">WJX75_004238</name>
</gene>
<accession>A0ABR2Z3G5</accession>
<keyword evidence="5" id="KW-0813">Transport</keyword>
<dbReference type="PANTHER" id="PTHR46982">
    <property type="entry name" value="CITRATE/OXOGLUTARATE CARRIER PROTEIN"/>
    <property type="match status" value="1"/>
</dbReference>
<reference evidence="6 7" key="1">
    <citation type="journal article" date="2024" name="Nat. Commun.">
        <title>Phylogenomics reveals the evolutionary origins of lichenization in chlorophyte algae.</title>
        <authorList>
            <person name="Puginier C."/>
            <person name="Libourel C."/>
            <person name="Otte J."/>
            <person name="Skaloud P."/>
            <person name="Haon M."/>
            <person name="Grisel S."/>
            <person name="Petersen M."/>
            <person name="Berrin J.G."/>
            <person name="Delaux P.M."/>
            <person name="Dal Grande F."/>
            <person name="Keller J."/>
        </authorList>
    </citation>
    <scope>NUCLEOTIDE SEQUENCE [LARGE SCALE GENOMIC DNA]</scope>
    <source>
        <strain evidence="6 7">SAG 216-7</strain>
    </source>
</reference>
<keyword evidence="7" id="KW-1185">Reference proteome</keyword>
<dbReference type="InterPro" id="IPR023395">
    <property type="entry name" value="MCP_dom_sf"/>
</dbReference>
<sequence length="292" mass="31242">MEMKGAGWQNAIIGPVLQCLEAATLGMPFEVWKTHMGRNRGQTTLGSLRAIYTEGGGGASGILSFWAGTGPKMFESATKGAILMYSKEAILKVLHTTDISPGLGGALAGAGGGLCQVSIMSPCTYLVTGAVTGNKDESTMHRIRRTYDARGIKGFYPGGTAIAFRQMTNWASRQGFTEAVRNQFKENFHGSADAKLTKGQEVGAGILGGALACWNHPFEVARIEAQARGDQGQKDMNMVQIFRMIVREQGPKGLFKGLVPRIMLGIWQTLFMVTGAKLVQDALADYSAKSAV</sequence>
<feature type="repeat" description="Solcar" evidence="4">
    <location>
        <begin position="196"/>
        <end position="282"/>
    </location>
</feature>
<comment type="similarity">
    <text evidence="5">Belongs to the mitochondrial carrier (TC 2.A.29) family.</text>
</comment>
<evidence type="ECO:0000256" key="2">
    <source>
        <dbReference type="ARBA" id="ARBA00022692"/>
    </source>
</evidence>
<comment type="caution">
    <text evidence="6">The sequence shown here is derived from an EMBL/GenBank/DDBJ whole genome shotgun (WGS) entry which is preliminary data.</text>
</comment>
<dbReference type="InterPro" id="IPR018108">
    <property type="entry name" value="MCP_transmembrane"/>
</dbReference>
<evidence type="ECO:0000313" key="7">
    <source>
        <dbReference type="Proteomes" id="UP001491310"/>
    </source>
</evidence>
<dbReference type="Proteomes" id="UP001491310">
    <property type="component" value="Unassembled WGS sequence"/>
</dbReference>
<proteinExistence type="inferred from homology"/>
<keyword evidence="3 4" id="KW-0472">Membrane</keyword>
<dbReference type="Gene3D" id="1.50.40.10">
    <property type="entry name" value="Mitochondrial carrier domain"/>
    <property type="match status" value="1"/>
</dbReference>
<dbReference type="EMBL" id="JALJOT010000001">
    <property type="protein sequence ID" value="KAK9918464.1"/>
    <property type="molecule type" value="Genomic_DNA"/>
</dbReference>
<evidence type="ECO:0000256" key="5">
    <source>
        <dbReference type="RuleBase" id="RU000488"/>
    </source>
</evidence>
<dbReference type="SUPFAM" id="SSF103506">
    <property type="entry name" value="Mitochondrial carrier"/>
    <property type="match status" value="1"/>
</dbReference>
<protein>
    <recommendedName>
        <fullName evidence="8">Mitochondrial carrier</fullName>
    </recommendedName>
</protein>
<dbReference type="InterPro" id="IPR053017">
    <property type="entry name" value="Mito_Cit/Oxoglu_Carrier"/>
</dbReference>
<dbReference type="PROSITE" id="PS50920">
    <property type="entry name" value="SOLCAR"/>
    <property type="match status" value="2"/>
</dbReference>
<name>A0ABR2Z3G5_9CHLO</name>
<evidence type="ECO:0000256" key="3">
    <source>
        <dbReference type="ARBA" id="ARBA00023136"/>
    </source>
</evidence>
<evidence type="ECO:0000313" key="6">
    <source>
        <dbReference type="EMBL" id="KAK9918464.1"/>
    </source>
</evidence>
<evidence type="ECO:0008006" key="8">
    <source>
        <dbReference type="Google" id="ProtNLM"/>
    </source>
</evidence>
<dbReference type="PANTHER" id="PTHR46982:SF1">
    <property type="entry name" value="CITRATE_OXOGLUTARATE CARRIER PROTEIN"/>
    <property type="match status" value="1"/>
</dbReference>
<comment type="subcellular location">
    <subcellularLocation>
        <location evidence="1">Membrane</location>
        <topology evidence="1">Multi-pass membrane protein</topology>
    </subcellularLocation>
</comment>
<keyword evidence="2 4" id="KW-0812">Transmembrane</keyword>
<evidence type="ECO:0000256" key="4">
    <source>
        <dbReference type="PROSITE-ProRule" id="PRU00282"/>
    </source>
</evidence>
<organism evidence="6 7">
    <name type="scientific">Coccomyxa subellipsoidea</name>
    <dbReference type="NCBI Taxonomy" id="248742"/>
    <lineage>
        <taxon>Eukaryota</taxon>
        <taxon>Viridiplantae</taxon>
        <taxon>Chlorophyta</taxon>
        <taxon>core chlorophytes</taxon>
        <taxon>Trebouxiophyceae</taxon>
        <taxon>Trebouxiophyceae incertae sedis</taxon>
        <taxon>Coccomyxaceae</taxon>
        <taxon>Coccomyxa</taxon>
    </lineage>
</organism>
<feature type="repeat" description="Solcar" evidence="4">
    <location>
        <begin position="100"/>
        <end position="183"/>
    </location>
</feature>
<evidence type="ECO:0000256" key="1">
    <source>
        <dbReference type="ARBA" id="ARBA00004141"/>
    </source>
</evidence>
<dbReference type="Pfam" id="PF00153">
    <property type="entry name" value="Mito_carr"/>
    <property type="match status" value="2"/>
</dbReference>